<keyword evidence="1 2" id="KW-0732">Signal</keyword>
<feature type="chain" id="PRO_5046579900" evidence="2">
    <location>
        <begin position="18"/>
        <end position="585"/>
    </location>
</feature>
<dbReference type="EMBL" id="JADFTZ010000001">
    <property type="protein sequence ID" value="MBE9575090.1"/>
    <property type="molecule type" value="Genomic_DNA"/>
</dbReference>
<organism evidence="5 6">
    <name type="scientific">Flavobacterium proteolyticum</name>
    <dbReference type="NCBI Taxonomy" id="2911683"/>
    <lineage>
        <taxon>Bacteria</taxon>
        <taxon>Pseudomonadati</taxon>
        <taxon>Bacteroidota</taxon>
        <taxon>Flavobacteriia</taxon>
        <taxon>Flavobacteriales</taxon>
        <taxon>Flavobacteriaceae</taxon>
        <taxon>Flavobacterium</taxon>
    </lineage>
</organism>
<evidence type="ECO:0000313" key="6">
    <source>
        <dbReference type="Proteomes" id="UP000656274"/>
    </source>
</evidence>
<evidence type="ECO:0000256" key="2">
    <source>
        <dbReference type="SAM" id="SignalP"/>
    </source>
</evidence>
<sequence length="585" mass="64504">MNKNVIFILLAIQLSFAQTISTARRVDWTLAGNKSFVEPSTIINFQMSGGDNTGATNSDAAMSTILSSIGNSGAIIYFPAGTYLFNQRIILKTNVILRGESANTTFLKFDLGGVNNAIQIQGTQTSTETSLTQTASIATNSIQVTNSSLFQVGDFVKLSDDDTAKVTSTWAIGSTGQILKISSINSNQITFSSPLRRDYLIVNLPKVTKLNMLKNVGVENLSIERLDATASQTSNININRAFDVKVSCVKSIKTNFAHVSVDNATNVVVEGSYFQDGLDYGNDGKAYGVVLQNTSGECLIYNNIFSHLRHSVLLQAGSNGNVISYNYSRDPYWTGVSLPSNSAGDLVLHGNYPYANLFEGNIVQNVVIDDSHGSNGPYNTFHRNRAELYGIFMNNNPASNNQNFSSNEITNTGFLLGNYTLSGSGHYQYNNNKNGTILPSGTTALTPNSYYLNNMLTYYLSNSIWPPIGNASNYNNYLNESKQRYLNNQLTRCSSNETLTSLDFDNSIEVIIFPNPVNDYLTIMSEYQISKIELFNVNGKFIKQLKIIENLNNFNVDLGDLMNGIYFIKIYDNEGENTIKKIIKE</sequence>
<dbReference type="Gene3D" id="2.160.20.10">
    <property type="entry name" value="Single-stranded right-handed beta-helix, Pectin lyase-like"/>
    <property type="match status" value="1"/>
</dbReference>
<reference evidence="5 6" key="1">
    <citation type="submission" date="2020-10" db="EMBL/GenBank/DDBJ databases">
        <title>The genome sequence of Flavobacterium aquaticum 1Y8A.</title>
        <authorList>
            <person name="Liu Y."/>
        </authorList>
    </citation>
    <scope>NUCLEOTIDE SEQUENCE [LARGE SCALE GENOMIC DNA]</scope>
    <source>
        <strain evidence="5 6">1Y8A</strain>
    </source>
</reference>
<feature type="signal peptide" evidence="2">
    <location>
        <begin position="1"/>
        <end position="17"/>
    </location>
</feature>
<dbReference type="SUPFAM" id="SSF51126">
    <property type="entry name" value="Pectin lyase-like"/>
    <property type="match status" value="1"/>
</dbReference>
<gene>
    <name evidence="5" type="ORF">IM755_00040</name>
</gene>
<dbReference type="Pfam" id="PF18962">
    <property type="entry name" value="Por_Secre_tail"/>
    <property type="match status" value="1"/>
</dbReference>
<protein>
    <submittedName>
        <fullName evidence="5">T9SS type A sorting domain-containing protein</fullName>
    </submittedName>
</protein>
<evidence type="ECO:0000259" key="3">
    <source>
        <dbReference type="Pfam" id="PF12708"/>
    </source>
</evidence>
<feature type="domain" description="Rhamnogalacturonase A/B/Epimerase-like pectate lyase" evidence="3">
    <location>
        <begin position="43"/>
        <end position="146"/>
    </location>
</feature>
<feature type="domain" description="Secretion system C-terminal sorting" evidence="4">
    <location>
        <begin position="512"/>
        <end position="583"/>
    </location>
</feature>
<dbReference type="InterPro" id="IPR011050">
    <property type="entry name" value="Pectin_lyase_fold/virulence"/>
</dbReference>
<dbReference type="NCBIfam" id="TIGR04183">
    <property type="entry name" value="Por_Secre_tail"/>
    <property type="match status" value="1"/>
</dbReference>
<dbReference type="Proteomes" id="UP000656274">
    <property type="component" value="Unassembled WGS sequence"/>
</dbReference>
<evidence type="ECO:0000313" key="5">
    <source>
        <dbReference type="EMBL" id="MBE9575090.1"/>
    </source>
</evidence>
<dbReference type="InterPro" id="IPR024535">
    <property type="entry name" value="RHGA/B-epi-like_pectate_lyase"/>
</dbReference>
<dbReference type="RefSeq" id="WP_194093058.1">
    <property type="nucleotide sequence ID" value="NZ_JADFTZ010000001.1"/>
</dbReference>
<evidence type="ECO:0000259" key="4">
    <source>
        <dbReference type="Pfam" id="PF18962"/>
    </source>
</evidence>
<dbReference type="Pfam" id="PF12708">
    <property type="entry name" value="Pect-lyase_RHGA_epim"/>
    <property type="match status" value="1"/>
</dbReference>
<proteinExistence type="predicted"/>
<dbReference type="InterPro" id="IPR026444">
    <property type="entry name" value="Secre_tail"/>
</dbReference>
<evidence type="ECO:0000256" key="1">
    <source>
        <dbReference type="ARBA" id="ARBA00022729"/>
    </source>
</evidence>
<accession>A0ABR9WME6</accession>
<dbReference type="InterPro" id="IPR012334">
    <property type="entry name" value="Pectin_lyas_fold"/>
</dbReference>
<comment type="caution">
    <text evidence="5">The sequence shown here is derived from an EMBL/GenBank/DDBJ whole genome shotgun (WGS) entry which is preliminary data.</text>
</comment>
<keyword evidence="6" id="KW-1185">Reference proteome</keyword>
<name>A0ABR9WME6_9FLAO</name>